<keyword evidence="2" id="KW-0808">Transferase</keyword>
<dbReference type="AlphaFoldDB" id="A0A540WV07"/>
<proteinExistence type="predicted"/>
<evidence type="ECO:0000259" key="1">
    <source>
        <dbReference type="PROSITE" id="PS51186"/>
    </source>
</evidence>
<protein>
    <submittedName>
        <fullName evidence="2">GNAT family N-acetyltransferase</fullName>
    </submittedName>
</protein>
<dbReference type="EMBL" id="VIFM01000122">
    <property type="protein sequence ID" value="TQF12851.1"/>
    <property type="molecule type" value="Genomic_DNA"/>
</dbReference>
<keyword evidence="3" id="KW-1185">Reference proteome</keyword>
<dbReference type="InterPro" id="IPR000182">
    <property type="entry name" value="GNAT_dom"/>
</dbReference>
<comment type="caution">
    <text evidence="2">The sequence shown here is derived from an EMBL/GenBank/DDBJ whole genome shotgun (WGS) entry which is preliminary data.</text>
</comment>
<name>A0A540WV07_9BACT</name>
<sequence length="195" mass="21699">MPLEVGWCRRGEVSMRERQLIPMEVAGVAVSGAARMLLEEPDIEEFFGWLRPEAGGNPPGRWSAAEGTRLFAVAERGSGIIGLAALTNIRREERYARVSCAIAPEYRREGVGHWTMTELIRQGVRLDGLRHLETCVRGGRGTSLQLMESLGFRALEVPGFPPMDARPGGYVYLRLDLPVESREHLLLMPTRNLCA</sequence>
<dbReference type="OrthoDB" id="5381877at2"/>
<dbReference type="Gene3D" id="3.40.630.30">
    <property type="match status" value="1"/>
</dbReference>
<evidence type="ECO:0000313" key="3">
    <source>
        <dbReference type="Proteomes" id="UP000315369"/>
    </source>
</evidence>
<dbReference type="PROSITE" id="PS51186">
    <property type="entry name" value="GNAT"/>
    <property type="match status" value="1"/>
</dbReference>
<dbReference type="Proteomes" id="UP000315369">
    <property type="component" value="Unassembled WGS sequence"/>
</dbReference>
<organism evidence="2 3">
    <name type="scientific">Myxococcus llanfairpwllgwyngyllgogerychwyrndrobwllllantysiliogogogochensis</name>
    <dbReference type="NCBI Taxonomy" id="2590453"/>
    <lineage>
        <taxon>Bacteria</taxon>
        <taxon>Pseudomonadati</taxon>
        <taxon>Myxococcota</taxon>
        <taxon>Myxococcia</taxon>
        <taxon>Myxococcales</taxon>
        <taxon>Cystobacterineae</taxon>
        <taxon>Myxococcaceae</taxon>
        <taxon>Myxococcus</taxon>
    </lineage>
</organism>
<reference evidence="2 3" key="1">
    <citation type="submission" date="2019-06" db="EMBL/GenBank/DDBJ databases">
        <authorList>
            <person name="Livingstone P."/>
            <person name="Whitworth D."/>
        </authorList>
    </citation>
    <scope>NUCLEOTIDE SEQUENCE [LARGE SCALE GENOMIC DNA]</scope>
    <source>
        <strain evidence="2 3">AM401</strain>
    </source>
</reference>
<accession>A0A540WV07</accession>
<dbReference type="InterPro" id="IPR016181">
    <property type="entry name" value="Acyl_CoA_acyltransferase"/>
</dbReference>
<dbReference type="Pfam" id="PF00583">
    <property type="entry name" value="Acetyltransf_1"/>
    <property type="match status" value="1"/>
</dbReference>
<dbReference type="SUPFAM" id="SSF55729">
    <property type="entry name" value="Acyl-CoA N-acyltransferases (Nat)"/>
    <property type="match status" value="1"/>
</dbReference>
<feature type="domain" description="N-acetyltransferase" evidence="1">
    <location>
        <begin position="15"/>
        <end position="178"/>
    </location>
</feature>
<gene>
    <name evidence="2" type="ORF">FJV41_26850</name>
</gene>
<dbReference type="GO" id="GO:0016747">
    <property type="term" value="F:acyltransferase activity, transferring groups other than amino-acyl groups"/>
    <property type="evidence" value="ECO:0007669"/>
    <property type="project" value="InterPro"/>
</dbReference>
<dbReference type="CDD" id="cd04301">
    <property type="entry name" value="NAT_SF"/>
    <property type="match status" value="1"/>
</dbReference>
<evidence type="ECO:0000313" key="2">
    <source>
        <dbReference type="EMBL" id="TQF12851.1"/>
    </source>
</evidence>